<gene>
    <name evidence="8" type="primary">gspI</name>
    <name evidence="8" type="ORF">D1223_12880</name>
</gene>
<comment type="caution">
    <text evidence="8">The sequence shown here is derived from an EMBL/GenBank/DDBJ whole genome shotgun (WGS) entry which is preliminary data.</text>
</comment>
<dbReference type="InterPro" id="IPR010052">
    <property type="entry name" value="T2SS_protein-GspI"/>
</dbReference>
<comment type="PTM">
    <text evidence="6">Cleaved by prepilin peptidase.</text>
</comment>
<evidence type="ECO:0000256" key="1">
    <source>
        <dbReference type="ARBA" id="ARBA00004167"/>
    </source>
</evidence>
<keyword evidence="4 6" id="KW-1133">Transmembrane helix</keyword>
<keyword evidence="9" id="KW-1185">Reference proteome</keyword>
<keyword evidence="2 6" id="KW-0488">Methylation</keyword>
<dbReference type="GO" id="GO:0015628">
    <property type="term" value="P:protein secretion by the type II secretion system"/>
    <property type="evidence" value="ECO:0007669"/>
    <property type="project" value="UniProtKB-UniRule"/>
</dbReference>
<dbReference type="PANTHER" id="PTHR38779">
    <property type="entry name" value="TYPE II SECRETION SYSTEM PROTEIN I-RELATED"/>
    <property type="match status" value="1"/>
</dbReference>
<evidence type="ECO:0000259" key="7">
    <source>
        <dbReference type="Pfam" id="PF02501"/>
    </source>
</evidence>
<dbReference type="Pfam" id="PF02501">
    <property type="entry name" value="T2SSI"/>
    <property type="match status" value="1"/>
</dbReference>
<evidence type="ECO:0000256" key="5">
    <source>
        <dbReference type="ARBA" id="ARBA00023136"/>
    </source>
</evidence>
<comment type="subcellular location">
    <subcellularLocation>
        <location evidence="6">Cell inner membrane</location>
        <topology evidence="6">Single-pass membrane protein</topology>
    </subcellularLocation>
    <subcellularLocation>
        <location evidence="1">Membrane</location>
        <topology evidence="1">Single-pass membrane protein</topology>
    </subcellularLocation>
</comment>
<feature type="transmembrane region" description="Helical" evidence="6">
    <location>
        <begin position="55"/>
        <end position="76"/>
    </location>
</feature>
<dbReference type="PANTHER" id="PTHR38779:SF2">
    <property type="entry name" value="TYPE II SECRETION SYSTEM PROTEIN I-RELATED"/>
    <property type="match status" value="1"/>
</dbReference>
<evidence type="ECO:0000256" key="2">
    <source>
        <dbReference type="ARBA" id="ARBA00022481"/>
    </source>
</evidence>
<keyword evidence="6" id="KW-0997">Cell inner membrane</keyword>
<keyword evidence="3 6" id="KW-0812">Transmembrane</keyword>
<organism evidence="8 9">
    <name type="scientific">Henriciella mobilis</name>
    <dbReference type="NCBI Taxonomy" id="2305467"/>
    <lineage>
        <taxon>Bacteria</taxon>
        <taxon>Pseudomonadati</taxon>
        <taxon>Pseudomonadota</taxon>
        <taxon>Alphaproteobacteria</taxon>
        <taxon>Hyphomonadales</taxon>
        <taxon>Hyphomonadaceae</taxon>
        <taxon>Henriciella</taxon>
    </lineage>
</organism>
<proteinExistence type="inferred from homology"/>
<comment type="function">
    <text evidence="6">Component of the type II secretion system required for the energy-dependent secretion of extracellular factors such as proteases and toxins from the periplasm.</text>
</comment>
<dbReference type="NCBIfam" id="TIGR01707">
    <property type="entry name" value="gspI"/>
    <property type="match status" value="1"/>
</dbReference>
<dbReference type="GO" id="GO:0015627">
    <property type="term" value="C:type II protein secretion system complex"/>
    <property type="evidence" value="ECO:0007669"/>
    <property type="project" value="UniProtKB-UniRule"/>
</dbReference>
<accession>A0A399R9P0</accession>
<reference evidence="8 9" key="1">
    <citation type="submission" date="2018-08" db="EMBL/GenBank/DDBJ databases">
        <title>Henriciella mobilis sp. nov., isolated from seawater.</title>
        <authorList>
            <person name="Cheng H."/>
            <person name="Wu Y.-H."/>
            <person name="Xu X.-W."/>
            <person name="Guo L.-L."/>
        </authorList>
    </citation>
    <scope>NUCLEOTIDE SEQUENCE [LARGE SCALE GENOMIC DNA]</scope>
    <source>
        <strain evidence="8 9">JN25</strain>
    </source>
</reference>
<sequence length="170" mass="18878">MSGVKDCWFSIRWASANRRTSSYRPGRSSAPFTLHRMARCVMANRDSKKTRREGGFSLVETVAALGILALAAVPLMQLSSDALRNSGRLEARLLARTTAENVLSRAMADRQPVEVGQTSGAEEQMGRRFTWTLSVVPTGQADLFRLEVRVQQAETEQDLARLITLKAQPR</sequence>
<dbReference type="InterPro" id="IPR003413">
    <property type="entry name" value="T2SS_GspI_C"/>
</dbReference>
<dbReference type="EMBL" id="QWFX01000013">
    <property type="protein sequence ID" value="RIJ28286.1"/>
    <property type="molecule type" value="Genomic_DNA"/>
</dbReference>
<keyword evidence="6" id="KW-1003">Cell membrane</keyword>
<evidence type="ECO:0000313" key="9">
    <source>
        <dbReference type="Proteomes" id="UP000266385"/>
    </source>
</evidence>
<dbReference type="InterPro" id="IPR045584">
    <property type="entry name" value="Pilin-like"/>
</dbReference>
<evidence type="ECO:0000256" key="6">
    <source>
        <dbReference type="RuleBase" id="RU368030"/>
    </source>
</evidence>
<evidence type="ECO:0000256" key="3">
    <source>
        <dbReference type="ARBA" id="ARBA00022692"/>
    </source>
</evidence>
<dbReference type="SUPFAM" id="SSF54523">
    <property type="entry name" value="Pili subunits"/>
    <property type="match status" value="1"/>
</dbReference>
<comment type="similarity">
    <text evidence="6">Belongs to the GSP I family.</text>
</comment>
<keyword evidence="5 6" id="KW-0472">Membrane</keyword>
<evidence type="ECO:0000313" key="8">
    <source>
        <dbReference type="EMBL" id="RIJ28286.1"/>
    </source>
</evidence>
<dbReference type="GO" id="GO:0005886">
    <property type="term" value="C:plasma membrane"/>
    <property type="evidence" value="ECO:0007669"/>
    <property type="project" value="UniProtKB-SubCell"/>
</dbReference>
<evidence type="ECO:0000256" key="4">
    <source>
        <dbReference type="ARBA" id="ARBA00022989"/>
    </source>
</evidence>
<protein>
    <recommendedName>
        <fullName evidence="6">Type II secretion system protein I</fullName>
        <shortName evidence="6">T2SS minor pseudopilin I</shortName>
    </recommendedName>
</protein>
<feature type="domain" description="Type II secretion system protein GspI C-terminal" evidence="7">
    <location>
        <begin position="89"/>
        <end position="164"/>
    </location>
</feature>
<dbReference type="Proteomes" id="UP000266385">
    <property type="component" value="Unassembled WGS sequence"/>
</dbReference>
<comment type="subunit">
    <text evidence="6">Type II secretion is composed of four main components: the outer membrane complex, the inner membrane complex, the cytoplasmic secretion ATPase and the periplasm-spanning pseudopilus.</text>
</comment>
<dbReference type="Gene3D" id="3.30.1300.30">
    <property type="entry name" value="GSPII I/J protein-like"/>
    <property type="match status" value="1"/>
</dbReference>
<dbReference type="AlphaFoldDB" id="A0A399R9P0"/>
<name>A0A399R9P0_9PROT</name>